<evidence type="ECO:0000256" key="1">
    <source>
        <dbReference type="SAM" id="Phobius"/>
    </source>
</evidence>
<name>A0A1X1ESE6_PANCY</name>
<keyword evidence="1" id="KW-0472">Membrane</keyword>
<protein>
    <submittedName>
        <fullName evidence="2">Uncharacterized protein</fullName>
    </submittedName>
</protein>
<feature type="transmembrane region" description="Helical" evidence="1">
    <location>
        <begin position="51"/>
        <end position="71"/>
    </location>
</feature>
<dbReference type="EMBL" id="MLJI01000001">
    <property type="protein sequence ID" value="ORM92930.1"/>
    <property type="molecule type" value="Genomic_DNA"/>
</dbReference>
<keyword evidence="3" id="KW-1185">Reference proteome</keyword>
<evidence type="ECO:0000313" key="3">
    <source>
        <dbReference type="Proteomes" id="UP000193749"/>
    </source>
</evidence>
<keyword evidence="1" id="KW-0812">Transmembrane</keyword>
<feature type="transmembrane region" description="Helical" evidence="1">
    <location>
        <begin position="12"/>
        <end position="45"/>
    </location>
</feature>
<dbReference type="RefSeq" id="WP_084873595.1">
    <property type="nucleotide sequence ID" value="NZ_JAGGMY010000001.1"/>
</dbReference>
<sequence length="97" mass="11156">MVLQSLDLNLRDVVIFALLVWLFIRYTWVMSALTLIVSGIALLVILPADLYYSLLPLALIGFGLGMLIHHYQLRQLTLRREARTPRTYTKTGDDFHP</sequence>
<dbReference type="OrthoDB" id="6541240at2"/>
<dbReference type="AlphaFoldDB" id="A0A1X1ESE6"/>
<dbReference type="Proteomes" id="UP000193749">
    <property type="component" value="Unassembled WGS sequence"/>
</dbReference>
<evidence type="ECO:0000313" key="2">
    <source>
        <dbReference type="EMBL" id="ORM92930.1"/>
    </source>
</evidence>
<gene>
    <name evidence="2" type="ORF">HA50_06035</name>
</gene>
<accession>A0A1X1ESE6</accession>
<comment type="caution">
    <text evidence="2">The sequence shown here is derived from an EMBL/GenBank/DDBJ whole genome shotgun (WGS) entry which is preliminary data.</text>
</comment>
<keyword evidence="1" id="KW-1133">Transmembrane helix</keyword>
<organism evidence="2 3">
    <name type="scientific">Pantoea cypripedii</name>
    <name type="common">Pectobacterium cypripedii</name>
    <name type="synonym">Erwinia cypripedii</name>
    <dbReference type="NCBI Taxonomy" id="55209"/>
    <lineage>
        <taxon>Bacteria</taxon>
        <taxon>Pseudomonadati</taxon>
        <taxon>Pseudomonadota</taxon>
        <taxon>Gammaproteobacteria</taxon>
        <taxon>Enterobacterales</taxon>
        <taxon>Erwiniaceae</taxon>
        <taxon>Pantoea</taxon>
    </lineage>
</organism>
<reference evidence="2 3" key="1">
    <citation type="journal article" date="2017" name="Antonie Van Leeuwenhoek">
        <title>Phylogenomic resolution of the bacterial genus Pantoea and its relationship with Erwinia and Tatumella.</title>
        <authorList>
            <person name="Palmer M."/>
            <person name="Steenkamp E.T."/>
            <person name="Coetzee M.P."/>
            <person name="Chan W.Y."/>
            <person name="van Zyl E."/>
            <person name="De Maayer P."/>
            <person name="Coutinho T.A."/>
            <person name="Blom J."/>
            <person name="Smits T.H."/>
            <person name="Duffy B."/>
            <person name="Venter S.N."/>
        </authorList>
    </citation>
    <scope>NUCLEOTIDE SEQUENCE [LARGE SCALE GENOMIC DNA]</scope>
    <source>
        <strain evidence="2 3">LMG 2657</strain>
    </source>
</reference>
<proteinExistence type="predicted"/>